<sequence length="166" mass="17456">MSRGVCWHEAPVSLHISAEATHLTDPPSDLHSGTSSTAEQHHRHLASSLSPDDKPPQHLLFFAAKGAFVHAAPLHITVAEVSPSRAGASKVPMANVVTATVETMAKQSTKATAVPNAATSFALPSTRSVDITRGTAAERLAVVPTENDEEWTDAVDEEALAFFGDG</sequence>
<evidence type="ECO:0000313" key="2">
    <source>
        <dbReference type="EMBL" id="KAG5472173.1"/>
    </source>
</evidence>
<gene>
    <name evidence="2" type="ORF">CUR178_02849</name>
</gene>
<dbReference type="KEGG" id="lenr:94170103"/>
<evidence type="ECO:0000256" key="1">
    <source>
        <dbReference type="SAM" id="MobiDB-lite"/>
    </source>
</evidence>
<comment type="caution">
    <text evidence="2">The sequence shown here is derived from an EMBL/GenBank/DDBJ whole genome shotgun (WGS) entry which is preliminary data.</text>
</comment>
<protein>
    <submittedName>
        <fullName evidence="2">Uncharacterized protein</fullName>
    </submittedName>
</protein>
<dbReference type="GeneID" id="94170103"/>
<evidence type="ECO:0000313" key="3">
    <source>
        <dbReference type="Proteomes" id="UP000674179"/>
    </source>
</evidence>
<name>A0A836GYS2_LEIEN</name>
<reference evidence="2 3" key="1">
    <citation type="submission" date="2021-02" db="EMBL/GenBank/DDBJ databases">
        <title>Leishmania (Mundinia) enrietti genome sequencing and assembly.</title>
        <authorList>
            <person name="Almutairi H."/>
            <person name="Gatherer D."/>
        </authorList>
    </citation>
    <scope>NUCLEOTIDE SEQUENCE [LARGE SCALE GENOMIC DNA]</scope>
    <source>
        <strain evidence="2">CUR178</strain>
    </source>
</reference>
<dbReference type="OrthoDB" id="260823at2759"/>
<feature type="region of interest" description="Disordered" evidence="1">
    <location>
        <begin position="22"/>
        <end position="52"/>
    </location>
</feature>
<dbReference type="EMBL" id="JAFHKP010000031">
    <property type="protein sequence ID" value="KAG5472173.1"/>
    <property type="molecule type" value="Genomic_DNA"/>
</dbReference>
<dbReference type="Proteomes" id="UP000674179">
    <property type="component" value="Chromosome 31"/>
</dbReference>
<organism evidence="2 3">
    <name type="scientific">Leishmania enriettii</name>
    <dbReference type="NCBI Taxonomy" id="5663"/>
    <lineage>
        <taxon>Eukaryota</taxon>
        <taxon>Discoba</taxon>
        <taxon>Euglenozoa</taxon>
        <taxon>Kinetoplastea</taxon>
        <taxon>Metakinetoplastina</taxon>
        <taxon>Trypanosomatida</taxon>
        <taxon>Trypanosomatidae</taxon>
        <taxon>Leishmaniinae</taxon>
        <taxon>Leishmania</taxon>
    </lineage>
</organism>
<dbReference type="RefSeq" id="XP_067690696.1">
    <property type="nucleotide sequence ID" value="XM_067834593.1"/>
</dbReference>
<proteinExistence type="predicted"/>
<keyword evidence="3" id="KW-1185">Reference proteome</keyword>
<dbReference type="AlphaFoldDB" id="A0A836GYS2"/>
<accession>A0A836GYS2</accession>